<keyword evidence="4" id="KW-1185">Reference proteome</keyword>
<keyword evidence="1" id="KW-0472">Membrane</keyword>
<keyword evidence="1" id="KW-0812">Transmembrane</keyword>
<feature type="domain" description="Inner membrane component" evidence="2">
    <location>
        <begin position="4"/>
        <end position="54"/>
    </location>
</feature>
<dbReference type="EMBL" id="AP024238">
    <property type="protein sequence ID" value="BCO29360.1"/>
    <property type="molecule type" value="Genomic_DNA"/>
</dbReference>
<organism evidence="3 4">
    <name type="scientific">Rhodoferax lithotrophicus</name>
    <dbReference type="NCBI Taxonomy" id="2798804"/>
    <lineage>
        <taxon>Bacteria</taxon>
        <taxon>Pseudomonadati</taxon>
        <taxon>Pseudomonadota</taxon>
        <taxon>Betaproteobacteria</taxon>
        <taxon>Burkholderiales</taxon>
        <taxon>Comamonadaceae</taxon>
        <taxon>Rhodoferax</taxon>
    </lineage>
</organism>
<feature type="transmembrane region" description="Helical" evidence="1">
    <location>
        <begin position="71"/>
        <end position="88"/>
    </location>
</feature>
<gene>
    <name evidence="3" type="ORF">MIZ03_4283</name>
</gene>
<evidence type="ECO:0000313" key="3">
    <source>
        <dbReference type="EMBL" id="BCO29360.1"/>
    </source>
</evidence>
<dbReference type="InterPro" id="IPR031308">
    <property type="entry name" value="UCP028777"/>
</dbReference>
<dbReference type="PANTHER" id="PTHR42903">
    <property type="entry name" value="INNER MEMBRANE PROTEIN YCCF"/>
    <property type="match status" value="1"/>
</dbReference>
<keyword evidence="1" id="KW-0997">Cell inner membrane</keyword>
<evidence type="ECO:0000259" key="2">
    <source>
        <dbReference type="Pfam" id="PF03733"/>
    </source>
</evidence>
<keyword evidence="1" id="KW-1133">Transmembrane helix</keyword>
<dbReference type="InterPro" id="IPR052937">
    <property type="entry name" value="Inner_membrane_protein"/>
</dbReference>
<dbReference type="Proteomes" id="UP000824366">
    <property type="component" value="Chromosome"/>
</dbReference>
<accession>A0ABN6DBK4</accession>
<protein>
    <recommendedName>
        <fullName evidence="1">Inner membrane protein YccF</fullName>
    </recommendedName>
</protein>
<dbReference type="Pfam" id="PF03733">
    <property type="entry name" value="YccF"/>
    <property type="match status" value="2"/>
</dbReference>
<reference evidence="3 4" key="1">
    <citation type="journal article" date="2021" name="Microbiol. Spectr.">
        <title>A Single Bacterium Capable of Oxidation and Reduction of Iron at Circumneutral pH.</title>
        <authorList>
            <person name="Kato S."/>
            <person name="Ohkuma M."/>
        </authorList>
    </citation>
    <scope>NUCLEOTIDE SEQUENCE [LARGE SCALE GENOMIC DNA]</scope>
    <source>
        <strain evidence="3 4">MIZ03</strain>
    </source>
</reference>
<feature type="domain" description="Inner membrane component" evidence="2">
    <location>
        <begin position="76"/>
        <end position="126"/>
    </location>
</feature>
<sequence length="137" mass="14706">MSLIGNILWFIMGGFFMGLSWWLAGLLCAITLVGIPWAKACFVIGQFAFLPFGKEAVSRKSLTRQDDIGTGSLGLIGNILWFVFAGLWLAIGHLMSALLCFVTIIGIPFGLQHLKLAGIALAPIGKTIVDKHVAASM</sequence>
<dbReference type="NCBIfam" id="NF008740">
    <property type="entry name" value="PRK11770.1-2"/>
    <property type="match status" value="1"/>
</dbReference>
<dbReference type="InterPro" id="IPR005185">
    <property type="entry name" value="YccF"/>
</dbReference>
<dbReference type="NCBIfam" id="NF008742">
    <property type="entry name" value="PRK11770.1-4"/>
    <property type="match status" value="1"/>
</dbReference>
<dbReference type="PIRSF" id="PIRSF028777">
    <property type="entry name" value="UCP028777"/>
    <property type="match status" value="1"/>
</dbReference>
<feature type="transmembrane region" description="Helical" evidence="1">
    <location>
        <begin position="94"/>
        <end position="111"/>
    </location>
</feature>
<name>A0ABN6DBK4_9BURK</name>
<evidence type="ECO:0000256" key="1">
    <source>
        <dbReference type="PIRNR" id="PIRNR028777"/>
    </source>
</evidence>
<evidence type="ECO:0000313" key="4">
    <source>
        <dbReference type="Proteomes" id="UP000824366"/>
    </source>
</evidence>
<proteinExistence type="predicted"/>
<dbReference type="PANTHER" id="PTHR42903:SF1">
    <property type="entry name" value="INNER MEMBRANE PROTEIN YCCF"/>
    <property type="match status" value="1"/>
</dbReference>
<comment type="subcellular location">
    <subcellularLocation>
        <location evidence="1">Cell inner membrane</location>
        <topology evidence="1">Multi-pass membrane protein</topology>
    </subcellularLocation>
</comment>
<keyword evidence="1" id="KW-1003">Cell membrane</keyword>
<dbReference type="RefSeq" id="WP_223905338.1">
    <property type="nucleotide sequence ID" value="NZ_AP024238.1"/>
</dbReference>
<dbReference type="NCBIfam" id="NF008741">
    <property type="entry name" value="PRK11770.1-3"/>
    <property type="match status" value="1"/>
</dbReference>